<sequence length="109" mass="12511">SIPRFLEQGKGKPFVNVRTDENWRKWITLIEFRIVRNQIGISRLLFDTSLRGVAGEQNLCLDGDSEKRLSHAERKRGNLPCGECGGGYEYFWDIEPPQQGLSEQTLEQS</sequence>
<accession>A0A4Y2TN61</accession>
<evidence type="ECO:0000313" key="1">
    <source>
        <dbReference type="EMBL" id="GBO02085.1"/>
    </source>
</evidence>
<dbReference type="Proteomes" id="UP000499080">
    <property type="component" value="Unassembled WGS sequence"/>
</dbReference>
<feature type="non-terminal residue" evidence="1">
    <location>
        <position position="1"/>
    </location>
</feature>
<proteinExistence type="predicted"/>
<organism evidence="1 2">
    <name type="scientific">Araneus ventricosus</name>
    <name type="common">Orbweaver spider</name>
    <name type="synonym">Epeira ventricosa</name>
    <dbReference type="NCBI Taxonomy" id="182803"/>
    <lineage>
        <taxon>Eukaryota</taxon>
        <taxon>Metazoa</taxon>
        <taxon>Ecdysozoa</taxon>
        <taxon>Arthropoda</taxon>
        <taxon>Chelicerata</taxon>
        <taxon>Arachnida</taxon>
        <taxon>Araneae</taxon>
        <taxon>Araneomorphae</taxon>
        <taxon>Entelegynae</taxon>
        <taxon>Araneoidea</taxon>
        <taxon>Araneidae</taxon>
        <taxon>Araneus</taxon>
    </lineage>
</organism>
<protein>
    <submittedName>
        <fullName evidence="1">Uncharacterized protein</fullName>
    </submittedName>
</protein>
<name>A0A4Y2TN61_ARAVE</name>
<gene>
    <name evidence="1" type="ORF">AVEN_275345_1</name>
</gene>
<reference evidence="1 2" key="1">
    <citation type="journal article" date="2019" name="Sci. Rep.">
        <title>Orb-weaving spider Araneus ventricosus genome elucidates the spidroin gene catalogue.</title>
        <authorList>
            <person name="Kono N."/>
            <person name="Nakamura H."/>
            <person name="Ohtoshi R."/>
            <person name="Moran D.A.P."/>
            <person name="Shinohara A."/>
            <person name="Yoshida Y."/>
            <person name="Fujiwara M."/>
            <person name="Mori M."/>
            <person name="Tomita M."/>
            <person name="Arakawa K."/>
        </authorList>
    </citation>
    <scope>NUCLEOTIDE SEQUENCE [LARGE SCALE GENOMIC DNA]</scope>
</reference>
<dbReference type="EMBL" id="BGPR01029934">
    <property type="protein sequence ID" value="GBO02085.1"/>
    <property type="molecule type" value="Genomic_DNA"/>
</dbReference>
<keyword evidence="2" id="KW-1185">Reference proteome</keyword>
<evidence type="ECO:0000313" key="2">
    <source>
        <dbReference type="Proteomes" id="UP000499080"/>
    </source>
</evidence>
<comment type="caution">
    <text evidence="1">The sequence shown here is derived from an EMBL/GenBank/DDBJ whole genome shotgun (WGS) entry which is preliminary data.</text>
</comment>
<dbReference type="AlphaFoldDB" id="A0A4Y2TN61"/>